<keyword evidence="2" id="KW-1185">Reference proteome</keyword>
<evidence type="ECO:0008006" key="3">
    <source>
        <dbReference type="Google" id="ProtNLM"/>
    </source>
</evidence>
<comment type="caution">
    <text evidence="1">The sequence shown here is derived from an EMBL/GenBank/DDBJ whole genome shotgun (WGS) entry which is preliminary data.</text>
</comment>
<dbReference type="AlphaFoldDB" id="A0A2W4BHN5"/>
<dbReference type="Proteomes" id="UP000249828">
    <property type="component" value="Unassembled WGS sequence"/>
</dbReference>
<name>A0A2W4BHN5_9ENTE</name>
<proteinExistence type="predicted"/>
<protein>
    <recommendedName>
        <fullName evidence="3">Phage head-tail adapter protein</fullName>
    </recommendedName>
</protein>
<evidence type="ECO:0000313" key="2">
    <source>
        <dbReference type="Proteomes" id="UP000249828"/>
    </source>
</evidence>
<gene>
    <name evidence="1" type="ORF">CI088_12020</name>
</gene>
<organism evidence="1 2">
    <name type="scientific">Enterococcus plantarum</name>
    <dbReference type="NCBI Taxonomy" id="1077675"/>
    <lineage>
        <taxon>Bacteria</taxon>
        <taxon>Bacillati</taxon>
        <taxon>Bacillota</taxon>
        <taxon>Bacilli</taxon>
        <taxon>Lactobacillales</taxon>
        <taxon>Enterococcaceae</taxon>
        <taxon>Enterococcus</taxon>
    </lineage>
</organism>
<reference evidence="1 2" key="1">
    <citation type="submission" date="2017-11" db="EMBL/GenBank/DDBJ databases">
        <title>Draft genome sequence of Enterococcus plantarum TRW2 strain isolated from lettuce.</title>
        <authorList>
            <person name="Kim E.B."/>
            <person name="Marco M.L."/>
            <person name="Williams T.R."/>
            <person name="You I.H."/>
        </authorList>
    </citation>
    <scope>NUCLEOTIDE SEQUENCE [LARGE SCALE GENOMIC DNA]</scope>
    <source>
        <strain evidence="1 2">TRW2</strain>
    </source>
</reference>
<dbReference type="EMBL" id="PIEU01000100">
    <property type="protein sequence ID" value="PZL71719.1"/>
    <property type="molecule type" value="Genomic_DNA"/>
</dbReference>
<sequence>MRYDEKVEFRIEKKEYDSKQGKEITRVTEFKERRANVTDASQEVMQVAFGDWRKGTKVIRLLSQIPFNPTHVIYQNRKYKVAMKRQPSRKSAFVVEEVSS</sequence>
<evidence type="ECO:0000313" key="1">
    <source>
        <dbReference type="EMBL" id="PZL71719.1"/>
    </source>
</evidence>
<dbReference type="RefSeq" id="WP_111248365.1">
    <property type="nucleotide sequence ID" value="NZ_PIEU01000100.1"/>
</dbReference>
<accession>A0A2W4BHN5</accession>